<gene>
    <name evidence="2" type="ORF">FWK35_00008447</name>
</gene>
<name>A0A6G0ZA84_APHCR</name>
<accession>A0A6G0ZA84</accession>
<feature type="compositionally biased region" description="Acidic residues" evidence="1">
    <location>
        <begin position="529"/>
        <end position="540"/>
    </location>
</feature>
<reference evidence="2 3" key="1">
    <citation type="submission" date="2019-08" db="EMBL/GenBank/DDBJ databases">
        <title>Whole genome of Aphis craccivora.</title>
        <authorList>
            <person name="Voronova N.V."/>
            <person name="Shulinski R.S."/>
            <person name="Bandarenka Y.V."/>
            <person name="Zhorov D.G."/>
            <person name="Warner D."/>
        </authorList>
    </citation>
    <scope>NUCLEOTIDE SEQUENCE [LARGE SCALE GENOMIC DNA]</scope>
    <source>
        <strain evidence="2">180601</strain>
        <tissue evidence="2">Whole Body</tissue>
    </source>
</reference>
<dbReference type="AlphaFoldDB" id="A0A6G0ZA84"/>
<feature type="region of interest" description="Disordered" evidence="1">
    <location>
        <begin position="500"/>
        <end position="566"/>
    </location>
</feature>
<dbReference type="OrthoDB" id="6630965at2759"/>
<evidence type="ECO:0000256" key="1">
    <source>
        <dbReference type="SAM" id="MobiDB-lite"/>
    </source>
</evidence>
<sequence>MHYKLDTNKRLICIINEKSDVSCLVYYRIPAGGGYFTISVRDNFTPVCTNEFYIMYISIIPNTFKSCSQSSLKAAVVDDTTAYNIVLFKYPRPIEMTPPSTSTTSVRRRSVLAATLLLLLAVAASLPSSARSSAIRPASSAVSTDAAAADSPLVQSKWHGASDVPADVPTSAAGRTVVVRKKRTLLKLKPLIVLPVKVALGTGAKLVAGAKLGAKAVGVGSKALGVSLVGLKAVHKVAKVTVKAATALGVKAVLLNFLFQKINQVIDFKTRLLSNLDQRNRQQNAQFLSPVLTQSSSSAKSGSIGNKDNATFNGVAAAASVDTFVAAPDFVAAADAPGFVTNTPPTAFVPGSDLIASPPPPSQQDFAGAPPNFAGTPANFEGTSSSFAGAPPGFPAFQPNDDFLASVPGTNDQQVLAQEQTKSSAIAPAAVAPLEDDSEVTFDANKVTLQVPDRLFGPSFTAVNGISQAIGNVIQNAAGRLARLVDAIKAAIWRKAAGVSSISNSSGGGGSSGSSTANRGSRDAATDLQNDDGLDLDPLDEAASSPAASPTKINTTDLGGSATSNK</sequence>
<comment type="caution">
    <text evidence="2">The sequence shown here is derived from an EMBL/GenBank/DDBJ whole genome shotgun (WGS) entry which is preliminary data.</text>
</comment>
<dbReference type="Proteomes" id="UP000478052">
    <property type="component" value="Unassembled WGS sequence"/>
</dbReference>
<proteinExistence type="predicted"/>
<organism evidence="2 3">
    <name type="scientific">Aphis craccivora</name>
    <name type="common">Cowpea aphid</name>
    <dbReference type="NCBI Taxonomy" id="307492"/>
    <lineage>
        <taxon>Eukaryota</taxon>
        <taxon>Metazoa</taxon>
        <taxon>Ecdysozoa</taxon>
        <taxon>Arthropoda</taxon>
        <taxon>Hexapoda</taxon>
        <taxon>Insecta</taxon>
        <taxon>Pterygota</taxon>
        <taxon>Neoptera</taxon>
        <taxon>Paraneoptera</taxon>
        <taxon>Hemiptera</taxon>
        <taxon>Sternorrhyncha</taxon>
        <taxon>Aphidomorpha</taxon>
        <taxon>Aphidoidea</taxon>
        <taxon>Aphididae</taxon>
        <taxon>Aphidini</taxon>
        <taxon>Aphis</taxon>
        <taxon>Aphis</taxon>
    </lineage>
</organism>
<evidence type="ECO:0000313" key="3">
    <source>
        <dbReference type="Proteomes" id="UP000478052"/>
    </source>
</evidence>
<feature type="compositionally biased region" description="Polar residues" evidence="1">
    <location>
        <begin position="546"/>
        <end position="566"/>
    </location>
</feature>
<dbReference type="EMBL" id="VUJU01000968">
    <property type="protein sequence ID" value="KAF0767438.1"/>
    <property type="molecule type" value="Genomic_DNA"/>
</dbReference>
<evidence type="ECO:0000313" key="2">
    <source>
        <dbReference type="EMBL" id="KAF0767438.1"/>
    </source>
</evidence>
<keyword evidence="3" id="KW-1185">Reference proteome</keyword>
<protein>
    <submittedName>
        <fullName evidence="2">Uncharacterized protein</fullName>
    </submittedName>
</protein>